<feature type="transmembrane region" description="Helical" evidence="1">
    <location>
        <begin position="35"/>
        <end position="55"/>
    </location>
</feature>
<protein>
    <submittedName>
        <fullName evidence="2">Uncharacterized protein</fullName>
    </submittedName>
</protein>
<dbReference type="AlphaFoldDB" id="A0A1M7ZUY5"/>
<evidence type="ECO:0000313" key="3">
    <source>
        <dbReference type="Proteomes" id="UP000184611"/>
    </source>
</evidence>
<evidence type="ECO:0000313" key="2">
    <source>
        <dbReference type="EMBL" id="SHO72699.1"/>
    </source>
</evidence>
<keyword evidence="1" id="KW-0472">Membrane</keyword>
<keyword evidence="3" id="KW-1185">Reference proteome</keyword>
<dbReference type="Proteomes" id="UP000184611">
    <property type="component" value="Unassembled WGS sequence"/>
</dbReference>
<gene>
    <name evidence="2" type="ORF">SAMN05443547_1037</name>
</gene>
<organism evidence="2 3">
    <name type="scientific">Flavobacterium cucumis</name>
    <dbReference type="NCBI Taxonomy" id="416016"/>
    <lineage>
        <taxon>Bacteria</taxon>
        <taxon>Pseudomonadati</taxon>
        <taxon>Bacteroidota</taxon>
        <taxon>Flavobacteriia</taxon>
        <taxon>Flavobacteriales</taxon>
        <taxon>Flavobacteriaceae</taxon>
        <taxon>Flavobacterium</taxon>
    </lineage>
</organism>
<feature type="transmembrane region" description="Helical" evidence="1">
    <location>
        <begin position="5"/>
        <end position="23"/>
    </location>
</feature>
<reference evidence="3" key="1">
    <citation type="submission" date="2016-12" db="EMBL/GenBank/DDBJ databases">
        <authorList>
            <person name="Varghese N."/>
            <person name="Submissions S."/>
        </authorList>
    </citation>
    <scope>NUCLEOTIDE SEQUENCE [LARGE SCALE GENOMIC DNA]</scope>
    <source>
        <strain evidence="3">DSM 18830</strain>
    </source>
</reference>
<dbReference type="EMBL" id="FRYK01000001">
    <property type="protein sequence ID" value="SHO72699.1"/>
    <property type="molecule type" value="Genomic_DNA"/>
</dbReference>
<proteinExistence type="predicted"/>
<sequence length="65" mass="7264">MKIFTYVAVAIALVLIVFNLFQIDYSNPFDENSTIAIIGVVAGICAILLLVLLRFSKMIEEKTKQ</sequence>
<keyword evidence="1" id="KW-1133">Transmembrane helix</keyword>
<evidence type="ECO:0000256" key="1">
    <source>
        <dbReference type="SAM" id="Phobius"/>
    </source>
</evidence>
<accession>A0A1M7ZUY5</accession>
<keyword evidence="1" id="KW-0812">Transmembrane</keyword>
<dbReference type="STRING" id="416016.SAMN05443547_1037"/>
<dbReference type="RefSeq" id="WP_073582025.1">
    <property type="nucleotide sequence ID" value="NZ_CBCSEA010000002.1"/>
</dbReference>
<name>A0A1M7ZUY5_9FLAO</name>